<dbReference type="PROSITE" id="PS50837">
    <property type="entry name" value="NACHT"/>
    <property type="match status" value="1"/>
</dbReference>
<sequence>RMEGWAEDKRRLVDIYTELYVTAGRHVHIIAQHEVRHIEDAPKTTQTEKQVRPGEMFQHPSGDSRPIRTVLTNGIAGIGKSFLVQKFVLDWAEQRSNQDVHLLFPFSFRQLNPLKGQTFSLAELVHECIPESADIPADSRFRLLFVLDGLDESRLDLDLHCDSIRSVDVRKSTTTDVLLRTLIAGKLLRSARIWITTRPAAAGLIPPRLVCCTTEIRGFSDPQKDEFLRKRFMEEEQANRVMAHIRTSRSLHIMCHIPVFCWITATVLEEMLKDVKFQNLPKTLTEMYTEFLMFQIDRAAEKYGPEKSLQYIKSLAKLAFQQLEKGNLIFYEKDLRDGGSDFREASVCSGVFTEIFREESGRKERNKMFSFVHLSVQEFLAAVYVRMSITNRSRSLSAGQLTLTNIQLLLSQKPCVKLHKIFINKAVESPNGHLDLFLRFLLGLSLQTNQDRLKTLLMRTTSNVGTDQETVRYIKKKISENLSAERSINLFHCLNELNDSSLVEEIQQFLSSGALSTDQLSSAQWSALVFILLSSEEDLKEFDLKKYSASEEALLRLLPVVKASTRAVLSSCNLSQRTCEALTSVLSSRTSLRDLDLSNNNIQESGLNLLSAGLESPHCRLETIRLNQTGLTDKCCLIISSLMSKSSKLRHLDLGNNDLQDSGLKLLSGGLASPLCRLQSLGLSGCMITDTGCALLATAVKSNPSHLRELDLTYNHPGEAGMKLLLAELQDPLSRLEMEHGGELRLQPGPRKYFCGLTLDSNTAHKQLRLTPDLKTVTASRERHPYGDHPERFHFCQVLCAPPLSGRSYWEVEWKQVVHVAVTYRGISRRGTRQECLFGRNQHSWSLCCSGIGYSVLHQNREQVLRSPPSSGSNRVAVYVDHPAGAVSFFRVSEDELVHLHTFSAAFTEPLHAGLAFWFGGSGSRASLCSL</sequence>
<keyword evidence="2" id="KW-0963">Cytoplasm</keyword>
<evidence type="ECO:0000259" key="9">
    <source>
        <dbReference type="PROSITE" id="PS50837"/>
    </source>
</evidence>
<dbReference type="Pfam" id="PF13516">
    <property type="entry name" value="LRR_6"/>
    <property type="match status" value="3"/>
</dbReference>
<evidence type="ECO:0000313" key="11">
    <source>
        <dbReference type="Proteomes" id="UP000265200"/>
    </source>
</evidence>
<dbReference type="InterPro" id="IPR013320">
    <property type="entry name" value="ConA-like_dom_sf"/>
</dbReference>
<evidence type="ECO:0000256" key="1">
    <source>
        <dbReference type="ARBA" id="ARBA00004496"/>
    </source>
</evidence>
<proteinExistence type="predicted"/>
<dbReference type="Gene3D" id="2.60.120.920">
    <property type="match status" value="1"/>
</dbReference>
<organism evidence="10 11">
    <name type="scientific">Oryzias latipes</name>
    <name type="common">Japanese rice fish</name>
    <name type="synonym">Japanese killifish</name>
    <dbReference type="NCBI Taxonomy" id="8090"/>
    <lineage>
        <taxon>Eukaryota</taxon>
        <taxon>Metazoa</taxon>
        <taxon>Chordata</taxon>
        <taxon>Craniata</taxon>
        <taxon>Vertebrata</taxon>
        <taxon>Euteleostomi</taxon>
        <taxon>Actinopterygii</taxon>
        <taxon>Neopterygii</taxon>
        <taxon>Teleostei</taxon>
        <taxon>Neoteleostei</taxon>
        <taxon>Acanthomorphata</taxon>
        <taxon>Ovalentaria</taxon>
        <taxon>Atherinomorphae</taxon>
        <taxon>Beloniformes</taxon>
        <taxon>Adrianichthyidae</taxon>
        <taxon>Oryziinae</taxon>
        <taxon>Oryzias</taxon>
    </lineage>
</organism>
<dbReference type="PRINTS" id="PR01407">
    <property type="entry name" value="BUTYPHLNCDUF"/>
</dbReference>
<dbReference type="InterPro" id="IPR041267">
    <property type="entry name" value="NLRP_HD2"/>
</dbReference>
<accession>A0A3P9JUN8</accession>
<dbReference type="InterPro" id="IPR007111">
    <property type="entry name" value="NACHT_NTPase"/>
</dbReference>
<dbReference type="InterPro" id="IPR003877">
    <property type="entry name" value="SPRY_dom"/>
</dbReference>
<evidence type="ECO:0000256" key="3">
    <source>
        <dbReference type="ARBA" id="ARBA00022614"/>
    </source>
</evidence>
<keyword evidence="3" id="KW-0433">Leucine-rich repeat</keyword>
<keyword evidence="5" id="KW-0547">Nucleotide-binding</keyword>
<dbReference type="AlphaFoldDB" id="A0A3P9JUN8"/>
<comment type="subcellular location">
    <subcellularLocation>
        <location evidence="1">Cytoplasm</location>
    </subcellularLocation>
</comment>
<dbReference type="SMART" id="SM00589">
    <property type="entry name" value="PRY"/>
    <property type="match status" value="1"/>
</dbReference>
<dbReference type="Gene3D" id="3.40.50.300">
    <property type="entry name" value="P-loop containing nucleotide triphosphate hydrolases"/>
    <property type="match status" value="1"/>
</dbReference>
<reference evidence="10 11" key="2">
    <citation type="submission" date="2017-04" db="EMBL/GenBank/DDBJ databases">
        <title>CpG methylation of centromeres and impact of large insertions on vertebrate speciation.</title>
        <authorList>
            <person name="Ichikawa K."/>
            <person name="Yoshimura J."/>
            <person name="Morishita S."/>
        </authorList>
    </citation>
    <scope>NUCLEOTIDE SEQUENCE</scope>
    <source>
        <strain evidence="10 11">HSOK</strain>
    </source>
</reference>
<evidence type="ECO:0000256" key="7">
    <source>
        <dbReference type="SAM" id="MobiDB-lite"/>
    </source>
</evidence>
<dbReference type="SMART" id="SM00368">
    <property type="entry name" value="LRR_RI"/>
    <property type="match status" value="5"/>
</dbReference>
<protein>
    <recommendedName>
        <fullName evidence="12">B30.2/SPRY domain-containing protein</fullName>
    </recommendedName>
</protein>
<dbReference type="InterPro" id="IPR032675">
    <property type="entry name" value="LRR_dom_sf"/>
</dbReference>
<evidence type="ECO:0000256" key="6">
    <source>
        <dbReference type="ARBA" id="ARBA00022840"/>
    </source>
</evidence>
<dbReference type="InterPro" id="IPR003879">
    <property type="entry name" value="Butyrophylin_SPRY"/>
</dbReference>
<dbReference type="CDD" id="cd16040">
    <property type="entry name" value="SPRY_PRY_SNTX"/>
    <property type="match status" value="1"/>
</dbReference>
<dbReference type="GO" id="GO:0005524">
    <property type="term" value="F:ATP binding"/>
    <property type="evidence" value="ECO:0007669"/>
    <property type="project" value="UniProtKB-KW"/>
</dbReference>
<evidence type="ECO:0000259" key="8">
    <source>
        <dbReference type="PROSITE" id="PS50188"/>
    </source>
</evidence>
<feature type="domain" description="B30.2/SPRY" evidence="8">
    <location>
        <begin position="736"/>
        <end position="931"/>
    </location>
</feature>
<dbReference type="Proteomes" id="UP000265200">
    <property type="component" value="Chromosome 1"/>
</dbReference>
<evidence type="ECO:0000256" key="2">
    <source>
        <dbReference type="ARBA" id="ARBA00022490"/>
    </source>
</evidence>
<dbReference type="Pfam" id="PF17776">
    <property type="entry name" value="NLRC4_HD2"/>
    <property type="match status" value="1"/>
</dbReference>
<dbReference type="InterPro" id="IPR043136">
    <property type="entry name" value="B30.2/SPRY_sf"/>
</dbReference>
<keyword evidence="4" id="KW-0677">Repeat</keyword>
<dbReference type="InterPro" id="IPR029495">
    <property type="entry name" value="NACHT-assoc"/>
</dbReference>
<dbReference type="PANTHER" id="PTHR24106">
    <property type="entry name" value="NACHT, LRR AND CARD DOMAINS-CONTAINING"/>
    <property type="match status" value="1"/>
</dbReference>
<dbReference type="SMART" id="SM01288">
    <property type="entry name" value="FISNA"/>
    <property type="match status" value="1"/>
</dbReference>
<dbReference type="InterPro" id="IPR051261">
    <property type="entry name" value="NLR"/>
</dbReference>
<dbReference type="Pfam" id="PF17779">
    <property type="entry name" value="WHD_NOD2"/>
    <property type="match status" value="1"/>
</dbReference>
<dbReference type="Pfam" id="PF14484">
    <property type="entry name" value="FISNA"/>
    <property type="match status" value="1"/>
</dbReference>
<dbReference type="SUPFAM" id="SSF49899">
    <property type="entry name" value="Concanavalin A-like lectins/glucanases"/>
    <property type="match status" value="1"/>
</dbReference>
<dbReference type="InterPro" id="IPR041075">
    <property type="entry name" value="NOD1/2_WH"/>
</dbReference>
<reference evidence="10" key="3">
    <citation type="submission" date="2025-08" db="UniProtKB">
        <authorList>
            <consortium name="Ensembl"/>
        </authorList>
    </citation>
    <scope>IDENTIFICATION</scope>
    <source>
        <strain evidence="10">HSOK</strain>
    </source>
</reference>
<dbReference type="InterPro" id="IPR027417">
    <property type="entry name" value="P-loop_NTPase"/>
</dbReference>
<dbReference type="InterPro" id="IPR006574">
    <property type="entry name" value="PRY"/>
</dbReference>
<dbReference type="SMART" id="SM00449">
    <property type="entry name" value="SPRY"/>
    <property type="match status" value="1"/>
</dbReference>
<reference evidence="10" key="4">
    <citation type="submission" date="2025-09" db="UniProtKB">
        <authorList>
            <consortium name="Ensembl"/>
        </authorList>
    </citation>
    <scope>IDENTIFICATION</scope>
    <source>
        <strain evidence="10">HSOK</strain>
    </source>
</reference>
<evidence type="ECO:0000256" key="5">
    <source>
        <dbReference type="ARBA" id="ARBA00022741"/>
    </source>
</evidence>
<dbReference type="Gene3D" id="3.80.10.10">
    <property type="entry name" value="Ribonuclease Inhibitor"/>
    <property type="match status" value="1"/>
</dbReference>
<dbReference type="Pfam" id="PF05729">
    <property type="entry name" value="NACHT"/>
    <property type="match status" value="1"/>
</dbReference>
<dbReference type="InterPro" id="IPR001870">
    <property type="entry name" value="B30.2/SPRY"/>
</dbReference>
<evidence type="ECO:0000256" key="4">
    <source>
        <dbReference type="ARBA" id="ARBA00022737"/>
    </source>
</evidence>
<dbReference type="Pfam" id="PF00622">
    <property type="entry name" value="SPRY"/>
    <property type="match status" value="1"/>
</dbReference>
<dbReference type="InterPro" id="IPR001611">
    <property type="entry name" value="Leu-rich_rpt"/>
</dbReference>
<feature type="domain" description="NACHT" evidence="9">
    <location>
        <begin position="68"/>
        <end position="201"/>
    </location>
</feature>
<dbReference type="PROSITE" id="PS51450">
    <property type="entry name" value="LRR"/>
    <property type="match status" value="2"/>
</dbReference>
<feature type="region of interest" description="Disordered" evidence="7">
    <location>
        <begin position="39"/>
        <end position="65"/>
    </location>
</feature>
<name>A0A3P9JUN8_ORYLA</name>
<reference key="1">
    <citation type="journal article" date="2007" name="Nature">
        <title>The medaka draft genome and insights into vertebrate genome evolution.</title>
        <authorList>
            <person name="Kasahara M."/>
            <person name="Naruse K."/>
            <person name="Sasaki S."/>
            <person name="Nakatani Y."/>
            <person name="Qu W."/>
            <person name="Ahsan B."/>
            <person name="Yamada T."/>
            <person name="Nagayasu Y."/>
            <person name="Doi K."/>
            <person name="Kasai Y."/>
            <person name="Jindo T."/>
            <person name="Kobayashi D."/>
            <person name="Shimada A."/>
            <person name="Toyoda A."/>
            <person name="Kuroki Y."/>
            <person name="Fujiyama A."/>
            <person name="Sasaki T."/>
            <person name="Shimizu A."/>
            <person name="Asakawa S."/>
            <person name="Shimizu N."/>
            <person name="Hashimoto S."/>
            <person name="Yang J."/>
            <person name="Lee Y."/>
            <person name="Matsushima K."/>
            <person name="Sugano S."/>
            <person name="Sakaizumi M."/>
            <person name="Narita T."/>
            <person name="Ohishi K."/>
            <person name="Haga S."/>
            <person name="Ohta F."/>
            <person name="Nomoto H."/>
            <person name="Nogata K."/>
            <person name="Morishita T."/>
            <person name="Endo T."/>
            <person name="Shin-I T."/>
            <person name="Takeda H."/>
            <person name="Morishita S."/>
            <person name="Kohara Y."/>
        </authorList>
    </citation>
    <scope>NUCLEOTIDE SEQUENCE [LARGE SCALE GENOMIC DNA]</scope>
    <source>
        <strain>Hd-rR</strain>
    </source>
</reference>
<dbReference type="Pfam" id="PF13765">
    <property type="entry name" value="PRY"/>
    <property type="match status" value="1"/>
</dbReference>
<dbReference type="Ensembl" id="ENSORLT00015031155.1">
    <property type="protein sequence ID" value="ENSORLP00015036033.1"/>
    <property type="gene ID" value="ENSORLG00015022920.1"/>
</dbReference>
<evidence type="ECO:0008006" key="12">
    <source>
        <dbReference type="Google" id="ProtNLM"/>
    </source>
</evidence>
<keyword evidence="6" id="KW-0067">ATP-binding</keyword>
<evidence type="ECO:0000313" key="10">
    <source>
        <dbReference type="Ensembl" id="ENSORLP00015036033.1"/>
    </source>
</evidence>
<dbReference type="GO" id="GO:0005737">
    <property type="term" value="C:cytoplasm"/>
    <property type="evidence" value="ECO:0007669"/>
    <property type="project" value="UniProtKB-SubCell"/>
</dbReference>
<dbReference type="PROSITE" id="PS50188">
    <property type="entry name" value="B302_SPRY"/>
    <property type="match status" value="1"/>
</dbReference>
<dbReference type="SUPFAM" id="SSF52047">
    <property type="entry name" value="RNI-like"/>
    <property type="match status" value="1"/>
</dbReference>